<sequence>MTPLAQVDDGLYEVKLIQAVRGARRYDRNDLIMEFEIVQEQEQGVVLPAYYQVRWIDDASFTAGQKSHYFRDYQACIGRMTGKFFTLKDFQDGRYQAKVQRVVNDAYGESLAPLNQYSRVCRLLKSVDEY</sequence>
<evidence type="ECO:0000313" key="1">
    <source>
        <dbReference type="EMBL" id="SVE16145.1"/>
    </source>
</evidence>
<reference evidence="1" key="1">
    <citation type="submission" date="2018-05" db="EMBL/GenBank/DDBJ databases">
        <authorList>
            <person name="Lanie J.A."/>
            <person name="Ng W.-L."/>
            <person name="Kazmierczak K.M."/>
            <person name="Andrzejewski T.M."/>
            <person name="Davidsen T.M."/>
            <person name="Wayne K.J."/>
            <person name="Tettelin H."/>
            <person name="Glass J.I."/>
            <person name="Rusch D."/>
            <person name="Podicherti R."/>
            <person name="Tsui H.-C.T."/>
            <person name="Winkler M.E."/>
        </authorList>
    </citation>
    <scope>NUCLEOTIDE SEQUENCE</scope>
</reference>
<name>A0A383B9N8_9ZZZZ</name>
<protein>
    <recommendedName>
        <fullName evidence="2">DUF669 domain-containing protein</fullName>
    </recommendedName>
</protein>
<evidence type="ECO:0008006" key="2">
    <source>
        <dbReference type="Google" id="ProtNLM"/>
    </source>
</evidence>
<proteinExistence type="predicted"/>
<organism evidence="1">
    <name type="scientific">marine metagenome</name>
    <dbReference type="NCBI Taxonomy" id="408172"/>
    <lineage>
        <taxon>unclassified sequences</taxon>
        <taxon>metagenomes</taxon>
        <taxon>ecological metagenomes</taxon>
    </lineage>
</organism>
<dbReference type="AlphaFoldDB" id="A0A383B9N8"/>
<dbReference type="EMBL" id="UINC01198261">
    <property type="protein sequence ID" value="SVE16145.1"/>
    <property type="molecule type" value="Genomic_DNA"/>
</dbReference>
<accession>A0A383B9N8</accession>
<gene>
    <name evidence="1" type="ORF">METZ01_LOCUS468999</name>
</gene>